<dbReference type="GO" id="GO:0016020">
    <property type="term" value="C:membrane"/>
    <property type="evidence" value="ECO:0007669"/>
    <property type="project" value="UniProtKB-SubCell"/>
</dbReference>
<evidence type="ECO:0000256" key="4">
    <source>
        <dbReference type="ARBA" id="ARBA00023136"/>
    </source>
</evidence>
<evidence type="ECO:0008006" key="7">
    <source>
        <dbReference type="Google" id="ProtNLM"/>
    </source>
</evidence>
<dbReference type="RefSeq" id="XP_047765050.1">
    <property type="nucleotide sequence ID" value="XM_047910741.1"/>
</dbReference>
<evidence type="ECO:0000256" key="2">
    <source>
        <dbReference type="ARBA" id="ARBA00022692"/>
    </source>
</evidence>
<organism evidence="5 6">
    <name type="scientific">Passalora fulva</name>
    <name type="common">Tomato leaf mold</name>
    <name type="synonym">Cladosporium fulvum</name>
    <dbReference type="NCBI Taxonomy" id="5499"/>
    <lineage>
        <taxon>Eukaryota</taxon>
        <taxon>Fungi</taxon>
        <taxon>Dikarya</taxon>
        <taxon>Ascomycota</taxon>
        <taxon>Pezizomycotina</taxon>
        <taxon>Dothideomycetes</taxon>
        <taxon>Dothideomycetidae</taxon>
        <taxon>Mycosphaerellales</taxon>
        <taxon>Mycosphaerellaceae</taxon>
        <taxon>Fulvia</taxon>
    </lineage>
</organism>
<keyword evidence="4" id="KW-0472">Membrane</keyword>
<keyword evidence="2" id="KW-0812">Transmembrane</keyword>
<reference evidence="5" key="2">
    <citation type="journal article" date="2022" name="Microb. Genom.">
        <title>A chromosome-scale genome assembly of the tomato pathogen Cladosporium fulvum reveals a compartmentalized genome architecture and the presence of a dispensable chromosome.</title>
        <authorList>
            <person name="Zaccaron A.Z."/>
            <person name="Chen L.H."/>
            <person name="Samaras A."/>
            <person name="Stergiopoulos I."/>
        </authorList>
    </citation>
    <scope>NUCLEOTIDE SEQUENCE</scope>
    <source>
        <strain evidence="5">Race5_Kim</strain>
    </source>
</reference>
<dbReference type="OrthoDB" id="6133115at2759"/>
<protein>
    <recommendedName>
        <fullName evidence="7">Major facilitator superfamily (MFS) profile domain-containing protein</fullName>
    </recommendedName>
</protein>
<accession>A0A9Q8PDQ1</accession>
<dbReference type="KEGG" id="ffu:CLAFUR5_11593"/>
<evidence type="ECO:0000313" key="5">
    <source>
        <dbReference type="EMBL" id="UJO20684.1"/>
    </source>
</evidence>
<proteinExistence type="predicted"/>
<keyword evidence="6" id="KW-1185">Reference proteome</keyword>
<comment type="subcellular location">
    <subcellularLocation>
        <location evidence="1">Membrane</location>
    </subcellularLocation>
</comment>
<reference evidence="5" key="1">
    <citation type="submission" date="2021-12" db="EMBL/GenBank/DDBJ databases">
        <authorList>
            <person name="Zaccaron A."/>
            <person name="Stergiopoulos I."/>
        </authorList>
    </citation>
    <scope>NUCLEOTIDE SEQUENCE</scope>
    <source>
        <strain evidence="5">Race5_Kim</strain>
    </source>
</reference>
<sequence length="103" mass="11414">MGDKFGRRSMLFAGGTIMILGAAILGSSINIPQLIASRIITGIGNALEDKDADDVEIERMILDIRFGLEEEAKGGPFRFKELFSWGEVQDLRRLIITISVQLF</sequence>
<dbReference type="EMBL" id="CP090170">
    <property type="protein sequence ID" value="UJO20684.1"/>
    <property type="molecule type" value="Genomic_DNA"/>
</dbReference>
<evidence type="ECO:0000256" key="1">
    <source>
        <dbReference type="ARBA" id="ARBA00004370"/>
    </source>
</evidence>
<keyword evidence="3" id="KW-1133">Transmembrane helix</keyword>
<name>A0A9Q8PDQ1_PASFU</name>
<dbReference type="SUPFAM" id="SSF103473">
    <property type="entry name" value="MFS general substrate transporter"/>
    <property type="match status" value="1"/>
</dbReference>
<dbReference type="GeneID" id="71991471"/>
<evidence type="ECO:0000256" key="3">
    <source>
        <dbReference type="ARBA" id="ARBA00022989"/>
    </source>
</evidence>
<dbReference type="Proteomes" id="UP000756132">
    <property type="component" value="Chromosome 8"/>
</dbReference>
<dbReference type="InterPro" id="IPR036259">
    <property type="entry name" value="MFS_trans_sf"/>
</dbReference>
<dbReference type="Gene3D" id="1.20.1250.20">
    <property type="entry name" value="MFS general substrate transporter like domains"/>
    <property type="match status" value="1"/>
</dbReference>
<gene>
    <name evidence="5" type="ORF">CLAFUR5_11593</name>
</gene>
<dbReference type="AlphaFoldDB" id="A0A9Q8PDQ1"/>
<dbReference type="GO" id="GO:0022857">
    <property type="term" value="F:transmembrane transporter activity"/>
    <property type="evidence" value="ECO:0007669"/>
    <property type="project" value="InterPro"/>
</dbReference>
<dbReference type="InterPro" id="IPR005828">
    <property type="entry name" value="MFS_sugar_transport-like"/>
</dbReference>
<evidence type="ECO:0000313" key="6">
    <source>
        <dbReference type="Proteomes" id="UP000756132"/>
    </source>
</evidence>
<dbReference type="Pfam" id="PF00083">
    <property type="entry name" value="Sugar_tr"/>
    <property type="match status" value="1"/>
</dbReference>